<accession>A0A1A5YQD4</accession>
<keyword evidence="3" id="KW-0418">Kinase</keyword>
<dbReference type="PANTHER" id="PTHR40448:SF1">
    <property type="entry name" value="TWO-COMPONENT SENSOR HISTIDINE KINASE"/>
    <property type="match status" value="1"/>
</dbReference>
<dbReference type="Pfam" id="PF14501">
    <property type="entry name" value="HATPase_c_5"/>
    <property type="match status" value="1"/>
</dbReference>
<feature type="transmembrane region" description="Helical" evidence="1">
    <location>
        <begin position="36"/>
        <end position="53"/>
    </location>
</feature>
<feature type="transmembrane region" description="Helical" evidence="1">
    <location>
        <begin position="160"/>
        <end position="182"/>
    </location>
</feature>
<feature type="transmembrane region" description="Helical" evidence="1">
    <location>
        <begin position="6"/>
        <end position="24"/>
    </location>
</feature>
<keyword evidence="1" id="KW-0472">Membrane</keyword>
<dbReference type="SUPFAM" id="SSF55874">
    <property type="entry name" value="ATPase domain of HSP90 chaperone/DNA topoisomerase II/histidine kinase"/>
    <property type="match status" value="1"/>
</dbReference>
<dbReference type="InterPro" id="IPR036890">
    <property type="entry name" value="HATPase_C_sf"/>
</dbReference>
<evidence type="ECO:0000313" key="4">
    <source>
        <dbReference type="Proteomes" id="UP000092024"/>
    </source>
</evidence>
<gene>
    <name evidence="3" type="ORF">A7K91_22245</name>
</gene>
<dbReference type="GO" id="GO:0042802">
    <property type="term" value="F:identical protein binding"/>
    <property type="evidence" value="ECO:0007669"/>
    <property type="project" value="TreeGrafter"/>
</dbReference>
<dbReference type="CDD" id="cd16935">
    <property type="entry name" value="HATPase_AgrC-ComD-like"/>
    <property type="match status" value="1"/>
</dbReference>
<evidence type="ECO:0000313" key="3">
    <source>
        <dbReference type="EMBL" id="OBR67605.1"/>
    </source>
</evidence>
<keyword evidence="3" id="KW-0808">Transferase</keyword>
<evidence type="ECO:0000256" key="1">
    <source>
        <dbReference type="SAM" id="Phobius"/>
    </source>
</evidence>
<dbReference type="PANTHER" id="PTHR40448">
    <property type="entry name" value="TWO-COMPONENT SENSOR HISTIDINE KINASE"/>
    <property type="match status" value="1"/>
</dbReference>
<dbReference type="STRING" id="1844972.A7K91_22245"/>
<dbReference type="Gene3D" id="3.30.565.10">
    <property type="entry name" value="Histidine kinase-like ATPase, C-terminal domain"/>
    <property type="match status" value="1"/>
</dbReference>
<dbReference type="GO" id="GO:0016301">
    <property type="term" value="F:kinase activity"/>
    <property type="evidence" value="ECO:0007669"/>
    <property type="project" value="UniProtKB-KW"/>
</dbReference>
<comment type="caution">
    <text evidence="3">The sequence shown here is derived from an EMBL/GenBank/DDBJ whole genome shotgun (WGS) entry which is preliminary data.</text>
</comment>
<dbReference type="EMBL" id="LYPA01000032">
    <property type="protein sequence ID" value="OBR67605.1"/>
    <property type="molecule type" value="Genomic_DNA"/>
</dbReference>
<sequence length="435" mass="49981">MEPLILLLNLSIVLVMAVQVNFYFNSVFGKERSKPTKWKYILAFLIINVLYLTVPFSLLWSNLLYVTVIFCLSLGYEAELRMKLVFSVLYAVLLTLVNTLCLYLLDPSLSVALDNAYTSNNGDQMLYGRALLISCIIMFAVIQVIRFFSKRRSYPLSFRYYLLFLSVPAISIYQVNVLTIYSEKNINYFLSVFGFIIVNVLVVYILDTVMARFQLLHENTQLQLQMNYQDANYEKTVHSFKKIKSIIHDTNQHLLYIEECISRGMTVEASEHIRVTLNKVEGAYHRINTGNLVIDALVTNALNIGQANGITMATELLLFDSKLPVDRYDLCVVLGNLLDNAIEASKKIKMAEDRHILIHIRSNEVALFIRVRNHVEREITNLQSKKANPEYHGYGLTNIKRICEKYGGHMTIESESRQFENMVVLPFASSRDSRT</sequence>
<feature type="transmembrane region" description="Helical" evidence="1">
    <location>
        <begin position="188"/>
        <end position="206"/>
    </location>
</feature>
<protein>
    <submittedName>
        <fullName evidence="3">Histidine kinase</fullName>
    </submittedName>
</protein>
<reference evidence="3 4" key="1">
    <citation type="submission" date="2016-05" db="EMBL/GenBank/DDBJ databases">
        <title>Paenibacillus oryzae. sp. nov., isolated from the rice root.</title>
        <authorList>
            <person name="Zhang J."/>
            <person name="Zhang X."/>
        </authorList>
    </citation>
    <scope>NUCLEOTIDE SEQUENCE [LARGE SCALE GENOMIC DNA]</scope>
    <source>
        <strain evidence="3 4">1DrF-4</strain>
    </source>
</reference>
<keyword evidence="4" id="KW-1185">Reference proteome</keyword>
<dbReference type="OrthoDB" id="3173688at2"/>
<dbReference type="RefSeq" id="WP_068680431.1">
    <property type="nucleotide sequence ID" value="NZ_LYPA01000032.1"/>
</dbReference>
<feature type="domain" description="Sensor histidine kinase NatK-like C-terminal" evidence="2">
    <location>
        <begin position="328"/>
        <end position="426"/>
    </location>
</feature>
<feature type="transmembrane region" description="Helical" evidence="1">
    <location>
        <begin position="125"/>
        <end position="148"/>
    </location>
</feature>
<feature type="transmembrane region" description="Helical" evidence="1">
    <location>
        <begin position="84"/>
        <end position="105"/>
    </location>
</feature>
<keyword evidence="1" id="KW-1133">Transmembrane helix</keyword>
<keyword evidence="1" id="KW-0812">Transmembrane</keyword>
<dbReference type="AlphaFoldDB" id="A0A1A5YQD4"/>
<name>A0A1A5YQD4_9BACL</name>
<evidence type="ECO:0000259" key="2">
    <source>
        <dbReference type="Pfam" id="PF14501"/>
    </source>
</evidence>
<organism evidence="3 4">
    <name type="scientific">Paenibacillus oryzae</name>
    <dbReference type="NCBI Taxonomy" id="1844972"/>
    <lineage>
        <taxon>Bacteria</taxon>
        <taxon>Bacillati</taxon>
        <taxon>Bacillota</taxon>
        <taxon>Bacilli</taxon>
        <taxon>Bacillales</taxon>
        <taxon>Paenibacillaceae</taxon>
        <taxon>Paenibacillus</taxon>
    </lineage>
</organism>
<dbReference type="InterPro" id="IPR032834">
    <property type="entry name" value="NatK-like_C"/>
</dbReference>
<proteinExistence type="predicted"/>
<dbReference type="Proteomes" id="UP000092024">
    <property type="component" value="Unassembled WGS sequence"/>
</dbReference>